<dbReference type="OMA" id="LWVFRPG"/>
<dbReference type="SMR" id="A0A1D6L8V0"/>
<dbReference type="eggNOG" id="KOG1192">
    <property type="taxonomic scope" value="Eukaryota"/>
</dbReference>
<dbReference type="STRING" id="4577.A0A1D6L8V0"/>
<dbReference type="PANTHER" id="PTHR11926">
    <property type="entry name" value="GLUCOSYL/GLUCURONOSYL TRANSFERASES"/>
    <property type="match status" value="1"/>
</dbReference>
<evidence type="ECO:0000313" key="5">
    <source>
        <dbReference type="EMBL" id="ONM10635.1"/>
    </source>
</evidence>
<evidence type="ECO:0000313" key="6">
    <source>
        <dbReference type="EnsemblPlants" id="Zm00001eb061920_P001"/>
    </source>
</evidence>
<gene>
    <name evidence="6" type="primary">LOC100284856</name>
    <name evidence="5" type="ORF">ZEAMMB73_Zm00001d034569</name>
</gene>
<dbReference type="GO" id="GO:0035251">
    <property type="term" value="F:UDP-glucosyltransferase activity"/>
    <property type="evidence" value="ECO:0000318"/>
    <property type="project" value="GO_Central"/>
</dbReference>
<reference evidence="6" key="3">
    <citation type="submission" date="2021-05" db="UniProtKB">
        <authorList>
            <consortium name="EnsemblPlants"/>
        </authorList>
    </citation>
    <scope>IDENTIFICATION</scope>
    <source>
        <strain evidence="6">cv. B73</strain>
    </source>
</reference>
<dbReference type="SUPFAM" id="SSF53756">
    <property type="entry name" value="UDP-Glycosyltransferase/glycogen phosphorylase"/>
    <property type="match status" value="1"/>
</dbReference>
<dbReference type="FunFam" id="3.40.50.2000:FF:000056">
    <property type="entry name" value="Glycosyltransferase"/>
    <property type="match status" value="1"/>
</dbReference>
<dbReference type="Proteomes" id="UP000007305">
    <property type="component" value="Chromosome 1"/>
</dbReference>
<dbReference type="PROSITE" id="PS00375">
    <property type="entry name" value="UDPGT"/>
    <property type="match status" value="1"/>
</dbReference>
<protein>
    <recommendedName>
        <fullName evidence="4">Glycosyltransferase</fullName>
        <ecNumber evidence="4">2.4.1.-</ecNumber>
    </recommendedName>
</protein>
<reference evidence="6" key="2">
    <citation type="submission" date="2019-07" db="EMBL/GenBank/DDBJ databases">
        <authorList>
            <person name="Seetharam A."/>
            <person name="Woodhouse M."/>
            <person name="Cannon E."/>
        </authorList>
    </citation>
    <scope>NUCLEOTIDE SEQUENCE [LARGE SCALE GENOMIC DNA]</scope>
    <source>
        <strain evidence="6">cv. B73</strain>
    </source>
</reference>
<dbReference type="PANTHER" id="PTHR11926:SF1412">
    <property type="entry name" value="UDP-GLYCOSYLTRANSFERASE 83A1-LIKE"/>
    <property type="match status" value="1"/>
</dbReference>
<dbReference type="EMBL" id="CM007647">
    <property type="protein sequence ID" value="ONM10635.1"/>
    <property type="molecule type" value="Genomic_DNA"/>
</dbReference>
<dbReference type="EC" id="2.4.1.-" evidence="4"/>
<dbReference type="CDD" id="cd03784">
    <property type="entry name" value="GT1_Gtf-like"/>
    <property type="match status" value="1"/>
</dbReference>
<evidence type="ECO:0007829" key="8">
    <source>
        <dbReference type="PeptideAtlas" id="A0A1D6L8V0"/>
    </source>
</evidence>
<dbReference type="EnsemblPlants" id="Zm00001eb061920_T001">
    <property type="protein sequence ID" value="Zm00001eb061920_P001"/>
    <property type="gene ID" value="Zm00001eb061920"/>
</dbReference>
<keyword evidence="7" id="KW-1185">Reference proteome</keyword>
<proteinExistence type="evidence at protein level"/>
<keyword evidence="3" id="KW-0328">Glycosyltransferase</keyword>
<dbReference type="InterPro" id="IPR002213">
    <property type="entry name" value="UDP_glucos_trans"/>
</dbReference>
<dbReference type="ExpressionAtlas" id="A0A1D6L8V0">
    <property type="expression patterns" value="baseline and differential"/>
</dbReference>
<evidence type="ECO:0000256" key="1">
    <source>
        <dbReference type="ARBA" id="ARBA00009995"/>
    </source>
</evidence>
<reference evidence="5 7" key="1">
    <citation type="submission" date="2015-12" db="EMBL/GenBank/DDBJ databases">
        <title>Update maize B73 reference genome by single molecule sequencing technologies.</title>
        <authorList>
            <consortium name="Maize Genome Sequencing Project"/>
            <person name="Ware D."/>
        </authorList>
    </citation>
    <scope>NUCLEOTIDE SEQUENCE [LARGE SCALE GENOMIC DNA]</scope>
    <source>
        <strain evidence="7">cv. B73</strain>
        <tissue evidence="5">Seedling</tissue>
    </source>
</reference>
<evidence type="ECO:0000256" key="3">
    <source>
        <dbReference type="RuleBase" id="RU003718"/>
    </source>
</evidence>
<sequence length="469" mass="51194">MGADAARTPAPHALLLPYPAQGHVIPFMELADRLLDRGFAVTFVNTEFNHRRVVVAAGGGRAPDGRLRLVGVADGMGDGEDRDNFVRLNACMKEAMPLRLDALLDADDERLGRVTCVVVDVGMSWALDAVKRRGLPAAALWPASAAVLAVLFGAKKLIRDGVIDDDGAPVKQENHSFRLAESMPPMDAVFLAWNYMGNRDVERMVFHYLTTTAWAAVAKADVVLCNTFEDLEPDIFGAHSPAAASILPIGPLRTCQRRTSEAPAGHFWRADDEACASFLDAQPRGSVTYVAFGSLTVMSPAQLQELALALLASARPFLWVFRPGLAAELPPAFTDLLPRHARGKVVEWAPQEKVLAHPAVGCFLTHCGWNSTLEGVRHGVPLLCWPYFTDQFTNQAYICDIWKVGLRVVPDGGDGIVAKERIMERLTSLMGDSGVKERVKRLKELAERSMGPEGKSLKNINAFMESMTK</sequence>
<dbReference type="Gene3D" id="3.40.50.2000">
    <property type="entry name" value="Glycogen Phosphorylase B"/>
    <property type="match status" value="2"/>
</dbReference>
<dbReference type="Pfam" id="PF00201">
    <property type="entry name" value="UDPGT"/>
    <property type="match status" value="1"/>
</dbReference>
<evidence type="ECO:0000256" key="2">
    <source>
        <dbReference type="ARBA" id="ARBA00022679"/>
    </source>
</evidence>
<dbReference type="IntAct" id="A0A1D6L8V0">
    <property type="interactions" value="1"/>
</dbReference>
<dbReference type="InterPro" id="IPR035595">
    <property type="entry name" value="UDP_glycos_trans_CS"/>
</dbReference>
<accession>A0A1D6L8V0</accession>
<dbReference type="PaxDb" id="4577-GRMZM2G363545_P04"/>
<evidence type="ECO:0000256" key="4">
    <source>
        <dbReference type="RuleBase" id="RU362057"/>
    </source>
</evidence>
<dbReference type="Gramene" id="Zm00001eb061920_T001">
    <property type="protein sequence ID" value="Zm00001eb061920_P001"/>
    <property type="gene ID" value="Zm00001eb061920"/>
</dbReference>
<comment type="similarity">
    <text evidence="1 3">Belongs to the UDP-glycosyltransferase family.</text>
</comment>
<dbReference type="FunFam" id="3.40.50.2000:FF:000530">
    <property type="entry name" value="Glycosyltransferase"/>
    <property type="match status" value="1"/>
</dbReference>
<name>A0A1D6L8V0_MAIZE</name>
<keyword evidence="8" id="KW-1267">Proteomics identification</keyword>
<dbReference type="AlphaFoldDB" id="A0A1D6L8V0"/>
<organism evidence="5">
    <name type="scientific">Zea mays</name>
    <name type="common">Maize</name>
    <dbReference type="NCBI Taxonomy" id="4577"/>
    <lineage>
        <taxon>Eukaryota</taxon>
        <taxon>Viridiplantae</taxon>
        <taxon>Streptophyta</taxon>
        <taxon>Embryophyta</taxon>
        <taxon>Tracheophyta</taxon>
        <taxon>Spermatophyta</taxon>
        <taxon>Magnoliopsida</taxon>
        <taxon>Liliopsida</taxon>
        <taxon>Poales</taxon>
        <taxon>Poaceae</taxon>
        <taxon>PACMAD clade</taxon>
        <taxon>Panicoideae</taxon>
        <taxon>Andropogonodae</taxon>
        <taxon>Andropogoneae</taxon>
        <taxon>Tripsacinae</taxon>
        <taxon>Zea</taxon>
    </lineage>
</organism>
<keyword evidence="2 3" id="KW-0808">Transferase</keyword>
<evidence type="ECO:0000313" key="7">
    <source>
        <dbReference type="Proteomes" id="UP000007305"/>
    </source>
</evidence>